<name>A0A6L5JZ04_RHOTE</name>
<dbReference type="Pfam" id="PF02594">
    <property type="entry name" value="DUF167"/>
    <property type="match status" value="1"/>
</dbReference>
<evidence type="ECO:0000256" key="2">
    <source>
        <dbReference type="HAMAP-Rule" id="MF_00634"/>
    </source>
</evidence>
<evidence type="ECO:0000313" key="4">
    <source>
        <dbReference type="Proteomes" id="UP000480275"/>
    </source>
</evidence>
<proteinExistence type="inferred from homology"/>
<accession>A0A6L5JZ04</accession>
<comment type="similarity">
    <text evidence="1 2">Belongs to the UPF0235 family.</text>
</comment>
<gene>
    <name evidence="3" type="ORF">GHK24_06640</name>
</gene>
<reference evidence="3 4" key="1">
    <citation type="submission" date="2019-10" db="EMBL/GenBank/DDBJ databases">
        <title>Whole-genome sequence of the purple nonsulfur photosynthetic bacterium Rhodocyclus tenuis.</title>
        <authorList>
            <person name="Kyndt J.A."/>
            <person name="Meyer T.E."/>
        </authorList>
    </citation>
    <scope>NUCLEOTIDE SEQUENCE [LARGE SCALE GENOMIC DNA]</scope>
    <source>
        <strain evidence="3 4">DSM 110</strain>
    </source>
</reference>
<dbReference type="InterPro" id="IPR036591">
    <property type="entry name" value="YggU-like_sf"/>
</dbReference>
<dbReference type="AlphaFoldDB" id="A0A6L5JZ04"/>
<dbReference type="Gene3D" id="3.30.1200.10">
    <property type="entry name" value="YggU-like"/>
    <property type="match status" value="1"/>
</dbReference>
<evidence type="ECO:0000313" key="3">
    <source>
        <dbReference type="EMBL" id="MQY51448.1"/>
    </source>
</evidence>
<dbReference type="PANTHER" id="PTHR13420">
    <property type="entry name" value="UPF0235 PROTEIN C15ORF40"/>
    <property type="match status" value="1"/>
</dbReference>
<protein>
    <recommendedName>
        <fullName evidence="2">UPF0235 protein GHK24_06640</fullName>
    </recommendedName>
</protein>
<organism evidence="3 4">
    <name type="scientific">Rhodocyclus tenuis</name>
    <name type="common">Rhodospirillum tenue</name>
    <dbReference type="NCBI Taxonomy" id="1066"/>
    <lineage>
        <taxon>Bacteria</taxon>
        <taxon>Pseudomonadati</taxon>
        <taxon>Pseudomonadota</taxon>
        <taxon>Betaproteobacteria</taxon>
        <taxon>Rhodocyclales</taxon>
        <taxon>Rhodocyclaceae</taxon>
        <taxon>Rhodocyclus</taxon>
    </lineage>
</organism>
<dbReference type="NCBIfam" id="TIGR00251">
    <property type="entry name" value="DUF167 family protein"/>
    <property type="match status" value="1"/>
</dbReference>
<dbReference type="OrthoDB" id="9800587at2"/>
<dbReference type="SMART" id="SM01152">
    <property type="entry name" value="DUF167"/>
    <property type="match status" value="1"/>
</dbReference>
<dbReference type="GO" id="GO:0005737">
    <property type="term" value="C:cytoplasm"/>
    <property type="evidence" value="ECO:0007669"/>
    <property type="project" value="TreeGrafter"/>
</dbReference>
<dbReference type="HAMAP" id="MF_00634">
    <property type="entry name" value="UPF0235"/>
    <property type="match status" value="1"/>
</dbReference>
<dbReference type="PANTHER" id="PTHR13420:SF7">
    <property type="entry name" value="UPF0235 PROTEIN C15ORF40"/>
    <property type="match status" value="1"/>
</dbReference>
<dbReference type="SUPFAM" id="SSF69786">
    <property type="entry name" value="YggU-like"/>
    <property type="match status" value="1"/>
</dbReference>
<evidence type="ECO:0000256" key="1">
    <source>
        <dbReference type="ARBA" id="ARBA00010364"/>
    </source>
</evidence>
<dbReference type="EMBL" id="WIXJ01000003">
    <property type="protein sequence ID" value="MQY51448.1"/>
    <property type="molecule type" value="Genomic_DNA"/>
</dbReference>
<comment type="caution">
    <text evidence="3">The sequence shown here is derived from an EMBL/GenBank/DDBJ whole genome shotgun (WGS) entry which is preliminary data.</text>
</comment>
<sequence length="110" mass="11389">MTAWLQNAAAESECDSARLRVILTLHIQPGAKKSEVAGEHGDALKIRLAAPPVDGRANAALLDFLAARLALPKAALTLKSGQSSRRKRVEVVSAAGGLTPASVAARLLGN</sequence>
<dbReference type="InterPro" id="IPR003746">
    <property type="entry name" value="DUF167"/>
</dbReference>
<dbReference type="Proteomes" id="UP000480275">
    <property type="component" value="Unassembled WGS sequence"/>
</dbReference>